<evidence type="ECO:0000313" key="3">
    <source>
        <dbReference type="Proteomes" id="UP001066276"/>
    </source>
</evidence>
<sequence length="123" mass="14038">MGTLSDVTGAEFRTENLQVTTDCTARTREVEKDESQGEREADVEEEEEEDSGPKEPERDLSKQILILTVEYPSPPVTLRDPSLHVPLIKEVHETPNKNTYPSVLLCFVFRHSREDQGPDDRRT</sequence>
<name>A0AAV7MDK0_PLEWA</name>
<gene>
    <name evidence="2" type="ORF">NDU88_006905</name>
</gene>
<keyword evidence="3" id="KW-1185">Reference proteome</keyword>
<reference evidence="2" key="1">
    <citation type="journal article" date="2022" name="bioRxiv">
        <title>Sequencing and chromosome-scale assembly of the giantPleurodeles waltlgenome.</title>
        <authorList>
            <person name="Brown T."/>
            <person name="Elewa A."/>
            <person name="Iarovenko S."/>
            <person name="Subramanian E."/>
            <person name="Araus A.J."/>
            <person name="Petzold A."/>
            <person name="Susuki M."/>
            <person name="Suzuki K.-i.T."/>
            <person name="Hayashi T."/>
            <person name="Toyoda A."/>
            <person name="Oliveira C."/>
            <person name="Osipova E."/>
            <person name="Leigh N.D."/>
            <person name="Simon A."/>
            <person name="Yun M.H."/>
        </authorList>
    </citation>
    <scope>NUCLEOTIDE SEQUENCE</scope>
    <source>
        <strain evidence="2">20211129_DDA</strain>
        <tissue evidence="2">Liver</tissue>
    </source>
</reference>
<feature type="compositionally biased region" description="Basic and acidic residues" evidence="1">
    <location>
        <begin position="51"/>
        <end position="61"/>
    </location>
</feature>
<protein>
    <submittedName>
        <fullName evidence="2">Uncharacterized protein</fullName>
    </submittedName>
</protein>
<evidence type="ECO:0000256" key="1">
    <source>
        <dbReference type="SAM" id="MobiDB-lite"/>
    </source>
</evidence>
<feature type="compositionally biased region" description="Acidic residues" evidence="1">
    <location>
        <begin position="41"/>
        <end position="50"/>
    </location>
</feature>
<dbReference type="EMBL" id="JANPWB010000014">
    <property type="protein sequence ID" value="KAJ1101841.1"/>
    <property type="molecule type" value="Genomic_DNA"/>
</dbReference>
<feature type="region of interest" description="Disordered" evidence="1">
    <location>
        <begin position="23"/>
        <end position="61"/>
    </location>
</feature>
<organism evidence="2 3">
    <name type="scientific">Pleurodeles waltl</name>
    <name type="common">Iberian ribbed newt</name>
    <dbReference type="NCBI Taxonomy" id="8319"/>
    <lineage>
        <taxon>Eukaryota</taxon>
        <taxon>Metazoa</taxon>
        <taxon>Chordata</taxon>
        <taxon>Craniata</taxon>
        <taxon>Vertebrata</taxon>
        <taxon>Euteleostomi</taxon>
        <taxon>Amphibia</taxon>
        <taxon>Batrachia</taxon>
        <taxon>Caudata</taxon>
        <taxon>Salamandroidea</taxon>
        <taxon>Salamandridae</taxon>
        <taxon>Pleurodelinae</taxon>
        <taxon>Pleurodeles</taxon>
    </lineage>
</organism>
<proteinExistence type="predicted"/>
<dbReference type="Proteomes" id="UP001066276">
    <property type="component" value="Chromosome 10"/>
</dbReference>
<evidence type="ECO:0000313" key="2">
    <source>
        <dbReference type="EMBL" id="KAJ1101841.1"/>
    </source>
</evidence>
<accession>A0AAV7MDK0</accession>
<comment type="caution">
    <text evidence="2">The sequence shown here is derived from an EMBL/GenBank/DDBJ whole genome shotgun (WGS) entry which is preliminary data.</text>
</comment>
<dbReference type="AlphaFoldDB" id="A0AAV7MDK0"/>
<feature type="compositionally biased region" description="Basic and acidic residues" evidence="1">
    <location>
        <begin position="25"/>
        <end position="40"/>
    </location>
</feature>